<name>A0A556TN22_BAGYA</name>
<comment type="caution">
    <text evidence="1">The sequence shown here is derived from an EMBL/GenBank/DDBJ whole genome shotgun (WGS) entry which is preliminary data.</text>
</comment>
<organism evidence="1 2">
    <name type="scientific">Bagarius yarrelli</name>
    <name type="common">Goonch</name>
    <name type="synonym">Bagrus yarrelli</name>
    <dbReference type="NCBI Taxonomy" id="175774"/>
    <lineage>
        <taxon>Eukaryota</taxon>
        <taxon>Metazoa</taxon>
        <taxon>Chordata</taxon>
        <taxon>Craniata</taxon>
        <taxon>Vertebrata</taxon>
        <taxon>Euteleostomi</taxon>
        <taxon>Actinopterygii</taxon>
        <taxon>Neopterygii</taxon>
        <taxon>Teleostei</taxon>
        <taxon>Ostariophysi</taxon>
        <taxon>Siluriformes</taxon>
        <taxon>Sisoridae</taxon>
        <taxon>Sisorinae</taxon>
        <taxon>Bagarius</taxon>
    </lineage>
</organism>
<keyword evidence="2" id="KW-1185">Reference proteome</keyword>
<evidence type="ECO:0000313" key="2">
    <source>
        <dbReference type="Proteomes" id="UP000319801"/>
    </source>
</evidence>
<evidence type="ECO:0000313" key="1">
    <source>
        <dbReference type="EMBL" id="TSK22766.1"/>
    </source>
</evidence>
<sequence length="169" mass="19200">MHELGARNLYGHCPPLWRHGGEKYLHGIELRFKICKRHASSFLYLGAEYSGYFTKCQAIQTQLHRDSEKEIVLKTKKQEKDEVIAQKDDLANWQPEGVDSAHSSHTARALTRGMKILDLIKEFKLEAALTRQGGCPVSQCDLLEDKKNGLAMLELIRIWLLSGKGKGRL</sequence>
<dbReference type="Proteomes" id="UP000319801">
    <property type="component" value="Unassembled WGS sequence"/>
</dbReference>
<reference evidence="1 2" key="1">
    <citation type="journal article" date="2019" name="Genome Biol. Evol.">
        <title>Whole-Genome Sequencing of the Giant Devil Catfish, Bagarius yarrelli.</title>
        <authorList>
            <person name="Jiang W."/>
            <person name="Lv Y."/>
            <person name="Cheng L."/>
            <person name="Yang K."/>
            <person name="Chao B."/>
            <person name="Wang X."/>
            <person name="Li Y."/>
            <person name="Pan X."/>
            <person name="You X."/>
            <person name="Zhang Y."/>
            <person name="Yang J."/>
            <person name="Li J."/>
            <person name="Zhang X."/>
            <person name="Liu S."/>
            <person name="Sun C."/>
            <person name="Yang J."/>
            <person name="Shi Q."/>
        </authorList>
    </citation>
    <scope>NUCLEOTIDE SEQUENCE [LARGE SCALE GENOMIC DNA]</scope>
    <source>
        <strain evidence="1">JWS20170419001</strain>
        <tissue evidence="1">Muscle</tissue>
    </source>
</reference>
<gene>
    <name evidence="1" type="ORF">Baya_2124</name>
</gene>
<accession>A0A556TN22</accession>
<dbReference type="AlphaFoldDB" id="A0A556TN22"/>
<dbReference type="EMBL" id="VCAZ01000006">
    <property type="protein sequence ID" value="TSK22766.1"/>
    <property type="molecule type" value="Genomic_DNA"/>
</dbReference>
<protein>
    <submittedName>
        <fullName evidence="1">Uncharacterized protein</fullName>
    </submittedName>
</protein>
<proteinExistence type="predicted"/>